<reference evidence="4 5" key="2">
    <citation type="journal article" date="2016" name="Genome Announc.">
        <title>Complete Genome Sequences of Two Interactive Moderate Thermophiles, Paenibacillus napthalenovorans 32O-Y and Paenibacillus sp. 32O-W.</title>
        <authorList>
            <person name="Butler R.R.III."/>
            <person name="Wang J."/>
            <person name="Stark B.C."/>
            <person name="Pombert J.F."/>
        </authorList>
    </citation>
    <scope>NUCLEOTIDE SEQUENCE [LARGE SCALE GENOMIC DNA]</scope>
    <source>
        <strain evidence="4 5">32O-Y</strain>
    </source>
</reference>
<dbReference type="InterPro" id="IPR038109">
    <property type="entry name" value="DNA_bind_recomb_sf"/>
</dbReference>
<dbReference type="CDD" id="cd00338">
    <property type="entry name" value="Ser_Recombinase"/>
    <property type="match status" value="1"/>
</dbReference>
<dbReference type="InterPro" id="IPR025827">
    <property type="entry name" value="Zn_ribbon_recom_dom"/>
</dbReference>
<name>A0A0U2M3R8_9BACL</name>
<dbReference type="STRING" id="162209.IJ22_17060"/>
<evidence type="ECO:0000256" key="1">
    <source>
        <dbReference type="SAM" id="Coils"/>
    </source>
</evidence>
<dbReference type="PROSITE" id="PS51737">
    <property type="entry name" value="RECOMBINASE_DNA_BIND"/>
    <property type="match status" value="1"/>
</dbReference>
<evidence type="ECO:0000313" key="4">
    <source>
        <dbReference type="EMBL" id="ALS22080.1"/>
    </source>
</evidence>
<dbReference type="Pfam" id="PF13408">
    <property type="entry name" value="Zn_ribbon_recom"/>
    <property type="match status" value="1"/>
</dbReference>
<dbReference type="Gene3D" id="3.90.1750.20">
    <property type="entry name" value="Putative Large Serine Recombinase, Chain B, Domain 2"/>
    <property type="match status" value="1"/>
</dbReference>
<dbReference type="SUPFAM" id="SSF53041">
    <property type="entry name" value="Resolvase-like"/>
    <property type="match status" value="1"/>
</dbReference>
<keyword evidence="1" id="KW-0175">Coiled coil</keyword>
<reference evidence="5" key="1">
    <citation type="submission" date="2015-12" db="EMBL/GenBank/DDBJ databases">
        <title>Complete genome sequences of two moderately thermophilic Paenibacillus species.</title>
        <authorList>
            <person name="Butler R.III."/>
            <person name="Wang J."/>
            <person name="Stark B.C."/>
            <person name="Pombert J.-F."/>
        </authorList>
    </citation>
    <scope>NUCLEOTIDE SEQUENCE [LARGE SCALE GENOMIC DNA]</scope>
    <source>
        <strain evidence="5">32O-Y</strain>
    </source>
</reference>
<dbReference type="PATRIC" id="fig|162209.4.peg.1807"/>
<dbReference type="InterPro" id="IPR006119">
    <property type="entry name" value="Resolv_N"/>
</dbReference>
<sequence length="528" mass="61332">MKTAIYTRKSTLKVGQKETIENQIKICKRKAKELGLVIVDVKTDSATGTDDNSRPEVKELIKDAINGNYQCVIMKGISRLYRKTSKGLELIERLDQSGIRVVTVEEHFDSFAPENRTGTGKLDLSRLTMYLMFAEMESKKLADRVKYTQIEKAYAGEWNQPSSVPYGYEYVPETKKLQIKDSQADIIRLIFKLYIEGMGMKSIAHYLNGNNQDKIQYPSPKSKRWNEYTIGFILKNEVYIGSVVYNKRSKKERPYKNPEAIGKTTEDIYIGNDFNDKDKWITVKNAHDPIIGEDTFSKAQEIMGVKAARKGIRNNVSLFAGVAKCGKCGHGMTFKRGKKNSDGKVVTRNNYYCMNYIRYGSQYCDSHHVRAEDLEETIFNKLDELRNNKEQFDQIFNDSIKHIDDGSVSDDKEMKRIEKEIEQVAKKMDKLLEKNMEGKINDNQFELFNKRYSDDLDRLTSRLEEIKLKSQNNIDKELLLKSFRNRLDEIADYRNKSLEEKRYTILKLIDFIIIEDGIIKHLQFNFSY</sequence>
<dbReference type="KEGG" id="pnp:IJ22_17060"/>
<protein>
    <submittedName>
        <fullName evidence="4">Resolvase</fullName>
    </submittedName>
</protein>
<dbReference type="PANTHER" id="PTHR30461">
    <property type="entry name" value="DNA-INVERTASE FROM LAMBDOID PROPHAGE"/>
    <property type="match status" value="1"/>
</dbReference>
<dbReference type="GO" id="GO:0003677">
    <property type="term" value="F:DNA binding"/>
    <property type="evidence" value="ECO:0007669"/>
    <property type="project" value="InterPro"/>
</dbReference>
<feature type="coiled-coil region" evidence="1">
    <location>
        <begin position="371"/>
        <end position="469"/>
    </location>
</feature>
<dbReference type="InterPro" id="IPR036162">
    <property type="entry name" value="Resolvase-like_N_sf"/>
</dbReference>
<evidence type="ECO:0000313" key="5">
    <source>
        <dbReference type="Proteomes" id="UP000061660"/>
    </source>
</evidence>
<dbReference type="Gene3D" id="3.40.50.1390">
    <property type="entry name" value="Resolvase, N-terminal catalytic domain"/>
    <property type="match status" value="1"/>
</dbReference>
<dbReference type="Proteomes" id="UP000061660">
    <property type="component" value="Chromosome"/>
</dbReference>
<dbReference type="InterPro" id="IPR011109">
    <property type="entry name" value="DNA_bind_recombinase_dom"/>
</dbReference>
<dbReference type="GO" id="GO:0000150">
    <property type="term" value="F:DNA strand exchange activity"/>
    <property type="evidence" value="ECO:0007669"/>
    <property type="project" value="InterPro"/>
</dbReference>
<dbReference type="PROSITE" id="PS51736">
    <property type="entry name" value="RECOMBINASES_3"/>
    <property type="match status" value="1"/>
</dbReference>
<organism evidence="4 5">
    <name type="scientific">Paenibacillus naphthalenovorans</name>
    <dbReference type="NCBI Taxonomy" id="162209"/>
    <lineage>
        <taxon>Bacteria</taxon>
        <taxon>Bacillati</taxon>
        <taxon>Bacillota</taxon>
        <taxon>Bacilli</taxon>
        <taxon>Bacillales</taxon>
        <taxon>Paenibacillaceae</taxon>
        <taxon>Paenibacillus</taxon>
    </lineage>
</organism>
<feature type="domain" description="Recombinase" evidence="3">
    <location>
        <begin position="165"/>
        <end position="309"/>
    </location>
</feature>
<evidence type="ECO:0000259" key="3">
    <source>
        <dbReference type="PROSITE" id="PS51737"/>
    </source>
</evidence>
<dbReference type="Pfam" id="PF07508">
    <property type="entry name" value="Recombinase"/>
    <property type="match status" value="1"/>
</dbReference>
<evidence type="ECO:0000259" key="2">
    <source>
        <dbReference type="PROSITE" id="PS51736"/>
    </source>
</evidence>
<dbReference type="SMART" id="SM00857">
    <property type="entry name" value="Resolvase"/>
    <property type="match status" value="1"/>
</dbReference>
<dbReference type="InterPro" id="IPR050639">
    <property type="entry name" value="SSR_resolvase"/>
</dbReference>
<feature type="domain" description="Resolvase/invertase-type recombinase catalytic" evidence="2">
    <location>
        <begin position="2"/>
        <end position="156"/>
    </location>
</feature>
<gene>
    <name evidence="4" type="ORF">IJ22_17060</name>
</gene>
<proteinExistence type="predicted"/>
<dbReference type="EMBL" id="CP013652">
    <property type="protein sequence ID" value="ALS22080.1"/>
    <property type="molecule type" value="Genomic_DNA"/>
</dbReference>
<accession>A0A0U2M3R8</accession>
<dbReference type="AlphaFoldDB" id="A0A0U2M3R8"/>
<dbReference type="OrthoDB" id="65783at2"/>
<keyword evidence="5" id="KW-1185">Reference proteome</keyword>
<dbReference type="RefSeq" id="WP_062408408.1">
    <property type="nucleotide sequence ID" value="NZ_CP013652.1"/>
</dbReference>
<dbReference type="PANTHER" id="PTHR30461:SF23">
    <property type="entry name" value="DNA RECOMBINASE-RELATED"/>
    <property type="match status" value="1"/>
</dbReference>
<dbReference type="Pfam" id="PF00239">
    <property type="entry name" value="Resolvase"/>
    <property type="match status" value="1"/>
</dbReference>